<feature type="region of interest" description="Disordered" evidence="3">
    <location>
        <begin position="209"/>
        <end position="235"/>
    </location>
</feature>
<organism evidence="4 5">
    <name type="scientific">Sphagnum troendelagicum</name>
    <dbReference type="NCBI Taxonomy" id="128251"/>
    <lineage>
        <taxon>Eukaryota</taxon>
        <taxon>Viridiplantae</taxon>
        <taxon>Streptophyta</taxon>
        <taxon>Embryophyta</taxon>
        <taxon>Bryophyta</taxon>
        <taxon>Sphagnophytina</taxon>
        <taxon>Sphagnopsida</taxon>
        <taxon>Sphagnales</taxon>
        <taxon>Sphagnaceae</taxon>
        <taxon>Sphagnum</taxon>
    </lineage>
</organism>
<reference evidence="4" key="1">
    <citation type="submission" date="2024-02" db="EMBL/GenBank/DDBJ databases">
        <authorList>
            <consortium name="ELIXIR-Norway"/>
            <consortium name="Elixir Norway"/>
        </authorList>
    </citation>
    <scope>NUCLEOTIDE SEQUENCE</scope>
</reference>
<dbReference type="Gene3D" id="6.10.140.1620">
    <property type="match status" value="1"/>
</dbReference>
<evidence type="ECO:0000313" key="4">
    <source>
        <dbReference type="EMBL" id="CAK9213979.1"/>
    </source>
</evidence>
<comment type="function">
    <text evidence="2">Involved in regulation of actin and microtubule organization. Part of a WAVE complex that activates the Arp2/3 complex.</text>
</comment>
<feature type="compositionally biased region" description="Low complexity" evidence="3">
    <location>
        <begin position="324"/>
        <end position="347"/>
    </location>
</feature>
<feature type="region of interest" description="Disordered" evidence="3">
    <location>
        <begin position="304"/>
        <end position="347"/>
    </location>
</feature>
<name>A0ABP0UA78_9BRYO</name>
<evidence type="ECO:0008006" key="6">
    <source>
        <dbReference type="Google" id="ProtNLM"/>
    </source>
</evidence>
<dbReference type="PANTHER" id="PTHR10460">
    <property type="entry name" value="ABL INTERACTOR FAMILY MEMBER"/>
    <property type="match status" value="1"/>
</dbReference>
<comment type="similarity">
    <text evidence="1">Belongs to the ABI family.</text>
</comment>
<sequence>MEPPLMTYHEAEMQRSHHFIQALKELQNLRPQLYSAAEYCESSYLFSDQKQVVLDNLKDYAVKALVNAVDHLGTVAYKLSDLLSQQTTEISAIELQAASLAQRMRSCQEHSDREGLKKQTLAKNMHVNHKHYVLSDPVATGEQISAILRETFDVNQPQPLPSTTVQMEVHPLPVPKPVPLFQDPLPSADFAVGSKSSKTLAWHFASDAAPVPSTHSTSTSGGQQATHSATGASMPETSLSMHSFVTSLNQKDEHMPSTMKAELSSSKSLGQAKVGMMRSESFAPAKSAPPVSGKDIAFTRSMTMLPSQPLPEMESTEGSRPAPSRSKSLLRSLLGRQKSSLKPTTSN</sequence>
<protein>
    <recommendedName>
        <fullName evidence="6">Protein ABIL1</fullName>
    </recommendedName>
</protein>
<proteinExistence type="inferred from homology"/>
<dbReference type="Proteomes" id="UP001497512">
    <property type="component" value="Chromosome 2"/>
</dbReference>
<evidence type="ECO:0000313" key="5">
    <source>
        <dbReference type="Proteomes" id="UP001497512"/>
    </source>
</evidence>
<evidence type="ECO:0000256" key="3">
    <source>
        <dbReference type="SAM" id="MobiDB-lite"/>
    </source>
</evidence>
<evidence type="ECO:0000256" key="1">
    <source>
        <dbReference type="ARBA" id="ARBA00010020"/>
    </source>
</evidence>
<keyword evidence="5" id="KW-1185">Reference proteome</keyword>
<dbReference type="PANTHER" id="PTHR10460:SF0">
    <property type="entry name" value="ABELSON INTERACTING PROTEIN, ISOFORM D"/>
    <property type="match status" value="1"/>
</dbReference>
<dbReference type="EMBL" id="OZ019894">
    <property type="protein sequence ID" value="CAK9213979.1"/>
    <property type="molecule type" value="Genomic_DNA"/>
</dbReference>
<evidence type="ECO:0000256" key="2">
    <source>
        <dbReference type="ARBA" id="ARBA00025223"/>
    </source>
</evidence>
<accession>A0ABP0UA78</accession>
<feature type="compositionally biased region" description="Low complexity" evidence="3">
    <location>
        <begin position="213"/>
        <end position="228"/>
    </location>
</feature>
<gene>
    <name evidence="4" type="ORF">CSSPTR1EN2_LOCUS12002</name>
</gene>
<dbReference type="InterPro" id="IPR028457">
    <property type="entry name" value="ABI"/>
</dbReference>